<comment type="caution">
    <text evidence="9">The sequence shown here is derived from an EMBL/GenBank/DDBJ whole genome shotgun (WGS) entry which is preliminary data.</text>
</comment>
<feature type="active site" description="Proton donor" evidence="4">
    <location>
        <position position="194"/>
    </location>
</feature>
<evidence type="ECO:0000256" key="4">
    <source>
        <dbReference type="PIRSR" id="PIRSR606710-1"/>
    </source>
</evidence>
<evidence type="ECO:0000256" key="7">
    <source>
        <dbReference type="SAM" id="MobiDB-lite"/>
    </source>
</evidence>
<evidence type="ECO:0000313" key="9">
    <source>
        <dbReference type="EMBL" id="THV41645.1"/>
    </source>
</evidence>
<evidence type="ECO:0000313" key="10">
    <source>
        <dbReference type="Proteomes" id="UP000308760"/>
    </source>
</evidence>
<organism evidence="9 10">
    <name type="scientific">Glycomyces buryatensis</name>
    <dbReference type="NCBI Taxonomy" id="2570927"/>
    <lineage>
        <taxon>Bacteria</taxon>
        <taxon>Bacillati</taxon>
        <taxon>Actinomycetota</taxon>
        <taxon>Actinomycetes</taxon>
        <taxon>Glycomycetales</taxon>
        <taxon>Glycomycetaceae</taxon>
        <taxon>Glycomyces</taxon>
    </lineage>
</organism>
<dbReference type="Gene3D" id="2.115.10.20">
    <property type="entry name" value="Glycosyl hydrolase domain, family 43"/>
    <property type="match status" value="1"/>
</dbReference>
<protein>
    <submittedName>
        <fullName evidence="9">Glycosyl hydrolase 43 family protein</fullName>
    </submittedName>
</protein>
<dbReference type="InterPro" id="IPR023296">
    <property type="entry name" value="Glyco_hydro_beta-prop_sf"/>
</dbReference>
<dbReference type="PANTHER" id="PTHR42812">
    <property type="entry name" value="BETA-XYLOSIDASE"/>
    <property type="match status" value="1"/>
</dbReference>
<dbReference type="GO" id="GO:0005975">
    <property type="term" value="P:carbohydrate metabolic process"/>
    <property type="evidence" value="ECO:0007669"/>
    <property type="project" value="InterPro"/>
</dbReference>
<keyword evidence="2 6" id="KW-0378">Hydrolase</keyword>
<gene>
    <name evidence="9" type="ORF">FAB82_11145</name>
</gene>
<feature type="domain" description="Beta-xylosidase C-terminal Concanavalin A-like" evidence="8">
    <location>
        <begin position="314"/>
        <end position="512"/>
    </location>
</feature>
<reference evidence="9 10" key="2">
    <citation type="submission" date="2019-05" db="EMBL/GenBank/DDBJ databases">
        <title>Glycomyces buryatensis sp. nov.</title>
        <authorList>
            <person name="Nikitina E."/>
        </authorList>
    </citation>
    <scope>NUCLEOTIDE SEQUENCE [LARGE SCALE GENOMIC DNA]</scope>
    <source>
        <strain evidence="9 10">18</strain>
    </source>
</reference>
<feature type="site" description="Important for catalytic activity, responsible for pKa modulation of the active site Glu and correct orientation of both the proton donor and substrate" evidence="5">
    <location>
        <position position="134"/>
    </location>
</feature>
<proteinExistence type="inferred from homology"/>
<dbReference type="Proteomes" id="UP000308760">
    <property type="component" value="Unassembled WGS sequence"/>
</dbReference>
<dbReference type="OrthoDB" id="9801455at2"/>
<evidence type="ECO:0000256" key="5">
    <source>
        <dbReference type="PIRSR" id="PIRSR606710-2"/>
    </source>
</evidence>
<evidence type="ECO:0000256" key="3">
    <source>
        <dbReference type="ARBA" id="ARBA00023295"/>
    </source>
</evidence>
<evidence type="ECO:0000259" key="8">
    <source>
        <dbReference type="Pfam" id="PF17851"/>
    </source>
</evidence>
<dbReference type="EMBL" id="STGY01000042">
    <property type="protein sequence ID" value="THV41645.1"/>
    <property type="molecule type" value="Genomic_DNA"/>
</dbReference>
<dbReference type="Pfam" id="PF04616">
    <property type="entry name" value="Glyco_hydro_43"/>
    <property type="match status" value="1"/>
</dbReference>
<evidence type="ECO:0000256" key="1">
    <source>
        <dbReference type="ARBA" id="ARBA00009865"/>
    </source>
</evidence>
<dbReference type="InterPro" id="IPR006710">
    <property type="entry name" value="Glyco_hydro_43"/>
</dbReference>
<dbReference type="Gene3D" id="2.60.120.200">
    <property type="match status" value="1"/>
</dbReference>
<dbReference type="SUPFAM" id="SSF49899">
    <property type="entry name" value="Concanavalin A-like lectins/glucanases"/>
    <property type="match status" value="1"/>
</dbReference>
<dbReference type="GO" id="GO:0004553">
    <property type="term" value="F:hydrolase activity, hydrolyzing O-glycosyl compounds"/>
    <property type="evidence" value="ECO:0007669"/>
    <property type="project" value="InterPro"/>
</dbReference>
<dbReference type="CDD" id="cd09001">
    <property type="entry name" value="GH43_FsAxh1-like"/>
    <property type="match status" value="1"/>
</dbReference>
<dbReference type="InterPro" id="IPR051795">
    <property type="entry name" value="Glycosyl_Hydrlase_43"/>
</dbReference>
<sequence length="521" mass="56592">MRTSAWNSDNGDGTYRNPILHADWSDPDAIRVGDDYYLTASSFHRVPGLPLLHSRDLVNWSIIGHALPRLEPEEDFLAPQHGCGVWAPALRHHDGRFWIFYPDPDRGIFVVTAEDPSGPWSSPHLLKGGRGLIDPCPLWDEDGSAYLVHAWAKSRAGINNRLTCHRMSPDATVLLDEGTVIIDGDALPGFRTLEGPKCYRQDGWYWIFAPAGGVKDGWQTAFRSRNMLGPYEERIVLEQGDTDVNGPHQGAWVQAADGRDWFLHFQDKDAFGRIVHLQPMEFDGDGWPVIGEQGRPVPGFAKPAEGPPGAPADSDDFSSDALGLQWTWSANPQDDWAEVVPGRGLRLRCAPTDTGDLRELPNLLGQLLPSDSFRAETTLRLVDTGPGARAGLAVLGYSYAWVGLAHNDIGVVVTCRSAGVDGTEPETAPLRAVPLCEDGKTVEVTVGVEVTPDGRCRFDAALTGQAPRPIGEPFEATQGRWVGATLGLFAATPAARVSTDESNGSAEFDSMRITAPGTDHA</sequence>
<evidence type="ECO:0000256" key="2">
    <source>
        <dbReference type="ARBA" id="ARBA00022801"/>
    </source>
</evidence>
<dbReference type="InterPro" id="IPR013320">
    <property type="entry name" value="ConA-like_dom_sf"/>
</dbReference>
<name>A0A4S8QFD9_9ACTN</name>
<comment type="similarity">
    <text evidence="1 6">Belongs to the glycosyl hydrolase 43 family.</text>
</comment>
<dbReference type="Pfam" id="PF17851">
    <property type="entry name" value="GH43_C2"/>
    <property type="match status" value="1"/>
</dbReference>
<dbReference type="InterPro" id="IPR041542">
    <property type="entry name" value="GH43_C2"/>
</dbReference>
<keyword evidence="3 6" id="KW-0326">Glycosidase</keyword>
<dbReference type="RefSeq" id="WP_136534608.1">
    <property type="nucleotide sequence ID" value="NZ_STGY01000042.1"/>
</dbReference>
<feature type="region of interest" description="Disordered" evidence="7">
    <location>
        <begin position="499"/>
        <end position="521"/>
    </location>
</feature>
<reference evidence="10" key="1">
    <citation type="submission" date="2019-04" db="EMBL/GenBank/DDBJ databases">
        <title>Nocardioides xinjiangensis sp. nov.</title>
        <authorList>
            <person name="Liu S."/>
        </authorList>
    </citation>
    <scope>NUCLEOTIDE SEQUENCE [LARGE SCALE GENOMIC DNA]</scope>
    <source>
        <strain evidence="10">18</strain>
    </source>
</reference>
<dbReference type="PANTHER" id="PTHR42812:SF12">
    <property type="entry name" value="BETA-XYLOSIDASE-RELATED"/>
    <property type="match status" value="1"/>
</dbReference>
<dbReference type="AlphaFoldDB" id="A0A4S8QFD9"/>
<accession>A0A4S8QFD9</accession>
<keyword evidence="10" id="KW-1185">Reference proteome</keyword>
<feature type="active site" description="Proton acceptor" evidence="4">
    <location>
        <position position="26"/>
    </location>
</feature>
<dbReference type="SUPFAM" id="SSF75005">
    <property type="entry name" value="Arabinanase/levansucrase/invertase"/>
    <property type="match status" value="1"/>
</dbReference>
<evidence type="ECO:0000256" key="6">
    <source>
        <dbReference type="RuleBase" id="RU361187"/>
    </source>
</evidence>